<dbReference type="SUPFAM" id="SSF52047">
    <property type="entry name" value="RNI-like"/>
    <property type="match status" value="1"/>
</dbReference>
<dbReference type="InterPro" id="IPR032675">
    <property type="entry name" value="LRR_dom_sf"/>
</dbReference>
<sequence>MSICNLSSLKTLRIKDCPKLKGILKMNLGVDLCSSRSLNLTCHISNSGVIWDNDCFSSLKALNPWCPLSSLVELSVRNSNLMERDILSASFRLSSMQILSLRNFPLMVGGILDDIFHLSSLVELSLSECNLMEVGTLHYVWNLSSLLRLYLRNCNLMEGEIPNHIWHLSSLEELYLDGNHFSSLPAGINRLTNLRVLDLSHCKNLQQIPELPSSLRFLDAHCSGGISSRPSPLPIHSMVNCFKPEIPVPRIHAGCTFFVGNGISIVVPRSSGILEWIRYQSMGGYKVTIELPPNWYENKELLGFALCCVYESNNGFVFESRYESTDTSDNEPDNGSAYESQHESADTSNNEPDNGSAYKSADTSDNEPDNGSAYESTYESQNESADTSNNEPTNGSAYESENETAHTSDNEEPVEFYCNLSIRGNNQSTVVDSFKLGSYCANDVASDIVWVIFYPKVAFKEAIKEWYRSNQWTHFMASFGGFGRVEQCMIRLIYAED</sequence>
<keyword evidence="1" id="KW-0433">Leucine-rich repeat</keyword>
<organism evidence="5 6">
    <name type="scientific">Vitis vinifera</name>
    <name type="common">Grape</name>
    <dbReference type="NCBI Taxonomy" id="29760"/>
    <lineage>
        <taxon>Eukaryota</taxon>
        <taxon>Viridiplantae</taxon>
        <taxon>Streptophyta</taxon>
        <taxon>Embryophyta</taxon>
        <taxon>Tracheophyta</taxon>
        <taxon>Spermatophyta</taxon>
        <taxon>Magnoliopsida</taxon>
        <taxon>eudicotyledons</taxon>
        <taxon>Gunneridae</taxon>
        <taxon>Pentapetalae</taxon>
        <taxon>rosids</taxon>
        <taxon>Vitales</taxon>
        <taxon>Vitaceae</taxon>
        <taxon>Viteae</taxon>
        <taxon>Vitis</taxon>
    </lineage>
</organism>
<reference evidence="5 6" key="1">
    <citation type="journal article" date="2023" name="Hortic Res">
        <title>The complete reference genome for grapevine (Vitis vinifera L.) genetics and breeding.</title>
        <authorList>
            <person name="Shi X."/>
            <person name="Cao S."/>
            <person name="Wang X."/>
            <person name="Huang S."/>
            <person name="Wang Y."/>
            <person name="Liu Z."/>
            <person name="Liu W."/>
            <person name="Leng X."/>
            <person name="Peng Y."/>
            <person name="Wang N."/>
            <person name="Wang Y."/>
            <person name="Ma Z."/>
            <person name="Xu X."/>
            <person name="Zhang F."/>
            <person name="Xue H."/>
            <person name="Zhong H."/>
            <person name="Wang Y."/>
            <person name="Zhang K."/>
            <person name="Velt A."/>
            <person name="Avia K."/>
            <person name="Holtgrawe D."/>
            <person name="Grimplet J."/>
            <person name="Matus J.T."/>
            <person name="Ware D."/>
            <person name="Wu X."/>
            <person name="Wang H."/>
            <person name="Liu C."/>
            <person name="Fang Y."/>
            <person name="Rustenholz C."/>
            <person name="Cheng Z."/>
            <person name="Xiao H."/>
            <person name="Zhou Y."/>
        </authorList>
    </citation>
    <scope>NUCLEOTIDE SEQUENCE [LARGE SCALE GENOMIC DNA]</scope>
    <source>
        <strain evidence="6">cv. Pinot noir / PN40024</strain>
        <tissue evidence="5">Leaf</tissue>
    </source>
</reference>
<dbReference type="PANTHER" id="PTHR16083">
    <property type="entry name" value="LEUCINE RICH REPEAT CONTAINING PROTEIN"/>
    <property type="match status" value="1"/>
</dbReference>
<keyword evidence="6" id="KW-1185">Reference proteome</keyword>
<evidence type="ECO:0000256" key="1">
    <source>
        <dbReference type="ARBA" id="ARBA00022614"/>
    </source>
</evidence>
<dbReference type="Proteomes" id="UP001227230">
    <property type="component" value="Chromosome 18"/>
</dbReference>
<keyword evidence="2" id="KW-0677">Repeat</keyword>
<feature type="region of interest" description="Disordered" evidence="3">
    <location>
        <begin position="322"/>
        <end position="411"/>
    </location>
</feature>
<dbReference type="Pfam" id="PF12799">
    <property type="entry name" value="LRR_4"/>
    <property type="match status" value="1"/>
</dbReference>
<protein>
    <recommendedName>
        <fullName evidence="4">C-JID domain-containing protein</fullName>
    </recommendedName>
</protein>
<dbReference type="Gene3D" id="3.80.10.10">
    <property type="entry name" value="Ribonuclease Inhibitor"/>
    <property type="match status" value="1"/>
</dbReference>
<evidence type="ECO:0000313" key="6">
    <source>
        <dbReference type="Proteomes" id="UP001227230"/>
    </source>
</evidence>
<evidence type="ECO:0000259" key="4">
    <source>
        <dbReference type="Pfam" id="PF20160"/>
    </source>
</evidence>
<evidence type="ECO:0000256" key="3">
    <source>
        <dbReference type="SAM" id="MobiDB-lite"/>
    </source>
</evidence>
<gene>
    <name evidence="5" type="ORF">VitviT2T_028958</name>
</gene>
<dbReference type="SUPFAM" id="SSF52058">
    <property type="entry name" value="L domain-like"/>
    <property type="match status" value="1"/>
</dbReference>
<name>A0ABY9DYH2_VITVI</name>
<dbReference type="Pfam" id="PF20160">
    <property type="entry name" value="C-JID"/>
    <property type="match status" value="1"/>
</dbReference>
<proteinExistence type="predicted"/>
<dbReference type="Pfam" id="PF00560">
    <property type="entry name" value="LRR_1"/>
    <property type="match status" value="1"/>
</dbReference>
<evidence type="ECO:0000313" key="5">
    <source>
        <dbReference type="EMBL" id="WKA11461.1"/>
    </source>
</evidence>
<feature type="compositionally biased region" description="Polar residues" evidence="3">
    <location>
        <begin position="373"/>
        <end position="399"/>
    </location>
</feature>
<dbReference type="InterPro" id="IPR045344">
    <property type="entry name" value="C-JID"/>
</dbReference>
<dbReference type="InterPro" id="IPR003591">
    <property type="entry name" value="Leu-rich_rpt_typical-subtyp"/>
</dbReference>
<dbReference type="PROSITE" id="PS51450">
    <property type="entry name" value="LRR"/>
    <property type="match status" value="2"/>
</dbReference>
<accession>A0ABY9DYH2</accession>
<dbReference type="EMBL" id="CP126665">
    <property type="protein sequence ID" value="WKA11461.1"/>
    <property type="molecule type" value="Genomic_DNA"/>
</dbReference>
<feature type="domain" description="C-JID" evidence="4">
    <location>
        <begin position="273"/>
        <end position="497"/>
    </location>
</feature>
<dbReference type="InterPro" id="IPR001611">
    <property type="entry name" value="Leu-rich_rpt"/>
</dbReference>
<dbReference type="PANTHER" id="PTHR16083:SF83">
    <property type="entry name" value="LEUCINE-RICH REPEAT-CONTAINING PROTEIN 40"/>
    <property type="match status" value="1"/>
</dbReference>
<dbReference type="SMART" id="SM00369">
    <property type="entry name" value="LRR_TYP"/>
    <property type="match status" value="2"/>
</dbReference>
<dbReference type="InterPro" id="IPR025875">
    <property type="entry name" value="Leu-rich_rpt_4"/>
</dbReference>
<evidence type="ECO:0000256" key="2">
    <source>
        <dbReference type="ARBA" id="ARBA00022737"/>
    </source>
</evidence>